<comment type="subcellular location">
    <subcellularLocation>
        <location evidence="1">Membrane</location>
        <topology evidence="1">Multi-pass membrane protein</topology>
    </subcellularLocation>
</comment>
<feature type="transmembrane region" description="Helical" evidence="5">
    <location>
        <begin position="78"/>
        <end position="98"/>
    </location>
</feature>
<dbReference type="PANTHER" id="PTHR24064">
    <property type="entry name" value="SOLUTE CARRIER FAMILY 22 MEMBER"/>
    <property type="match status" value="1"/>
</dbReference>
<gene>
    <name evidence="6" type="ORF">PCOR1329_LOCUS67368</name>
</gene>
<sequence length="239" mass="25210">MHEPEEAAAPAAGHGHGEQWHEIREVFRSKWHVFTGACVSWMLFNFVGYGQSTFSSIICEQMLGLAGNSVYSAVSRDAWFALVLGICAAMGNLVGFVLEAKTSRCGHQLIGFAGMATCNLVNGTLLGVLPQSMAWLLVAIFCVNAVAHAQVGITTYLVPTESFPAVARGTCVGLSAACGKVGAAVGTGLFPTVQATLGLGSVMTFCGGLLLFACVVTWNMTPRGGDLAKGSLERQDFRW</sequence>
<dbReference type="InterPro" id="IPR036259">
    <property type="entry name" value="MFS_trans_sf"/>
</dbReference>
<dbReference type="InterPro" id="IPR005828">
    <property type="entry name" value="MFS_sugar_transport-like"/>
</dbReference>
<evidence type="ECO:0000313" key="7">
    <source>
        <dbReference type="Proteomes" id="UP001189429"/>
    </source>
</evidence>
<proteinExistence type="predicted"/>
<organism evidence="6 7">
    <name type="scientific">Prorocentrum cordatum</name>
    <dbReference type="NCBI Taxonomy" id="2364126"/>
    <lineage>
        <taxon>Eukaryota</taxon>
        <taxon>Sar</taxon>
        <taxon>Alveolata</taxon>
        <taxon>Dinophyceae</taxon>
        <taxon>Prorocentrales</taxon>
        <taxon>Prorocentraceae</taxon>
        <taxon>Prorocentrum</taxon>
    </lineage>
</organism>
<evidence type="ECO:0008006" key="8">
    <source>
        <dbReference type="Google" id="ProtNLM"/>
    </source>
</evidence>
<comment type="caution">
    <text evidence="6">The sequence shown here is derived from an EMBL/GenBank/DDBJ whole genome shotgun (WGS) entry which is preliminary data.</text>
</comment>
<keyword evidence="3 5" id="KW-1133">Transmembrane helix</keyword>
<reference evidence="6" key="1">
    <citation type="submission" date="2023-10" db="EMBL/GenBank/DDBJ databases">
        <authorList>
            <person name="Chen Y."/>
            <person name="Shah S."/>
            <person name="Dougan E. K."/>
            <person name="Thang M."/>
            <person name="Chan C."/>
        </authorList>
    </citation>
    <scope>NUCLEOTIDE SEQUENCE [LARGE SCALE GENOMIC DNA]</scope>
</reference>
<dbReference type="Gene3D" id="1.20.1250.20">
    <property type="entry name" value="MFS general substrate transporter like domains"/>
    <property type="match status" value="1"/>
</dbReference>
<keyword evidence="7" id="KW-1185">Reference proteome</keyword>
<dbReference type="Pfam" id="PF00083">
    <property type="entry name" value="Sugar_tr"/>
    <property type="match status" value="1"/>
</dbReference>
<feature type="transmembrane region" description="Helical" evidence="5">
    <location>
        <begin position="110"/>
        <end position="129"/>
    </location>
</feature>
<evidence type="ECO:0000256" key="2">
    <source>
        <dbReference type="ARBA" id="ARBA00022692"/>
    </source>
</evidence>
<keyword evidence="4 5" id="KW-0472">Membrane</keyword>
<evidence type="ECO:0000256" key="4">
    <source>
        <dbReference type="ARBA" id="ARBA00023136"/>
    </source>
</evidence>
<evidence type="ECO:0000256" key="5">
    <source>
        <dbReference type="SAM" id="Phobius"/>
    </source>
</evidence>
<dbReference type="SUPFAM" id="SSF103473">
    <property type="entry name" value="MFS general substrate transporter"/>
    <property type="match status" value="1"/>
</dbReference>
<accession>A0ABN9WHD9</accession>
<protein>
    <recommendedName>
        <fullName evidence="8">Major facilitator superfamily (MFS) profile domain-containing protein</fullName>
    </recommendedName>
</protein>
<feature type="transmembrane region" description="Helical" evidence="5">
    <location>
        <begin position="33"/>
        <end position="58"/>
    </location>
</feature>
<feature type="transmembrane region" description="Helical" evidence="5">
    <location>
        <begin position="135"/>
        <end position="158"/>
    </location>
</feature>
<feature type="transmembrane region" description="Helical" evidence="5">
    <location>
        <begin position="170"/>
        <end position="190"/>
    </location>
</feature>
<dbReference type="EMBL" id="CAUYUJ010018726">
    <property type="protein sequence ID" value="CAK0885875.1"/>
    <property type="molecule type" value="Genomic_DNA"/>
</dbReference>
<feature type="transmembrane region" description="Helical" evidence="5">
    <location>
        <begin position="196"/>
        <end position="218"/>
    </location>
</feature>
<evidence type="ECO:0000256" key="3">
    <source>
        <dbReference type="ARBA" id="ARBA00022989"/>
    </source>
</evidence>
<name>A0ABN9WHD9_9DINO</name>
<keyword evidence="2 5" id="KW-0812">Transmembrane</keyword>
<evidence type="ECO:0000256" key="1">
    <source>
        <dbReference type="ARBA" id="ARBA00004141"/>
    </source>
</evidence>
<dbReference type="Proteomes" id="UP001189429">
    <property type="component" value="Unassembled WGS sequence"/>
</dbReference>
<evidence type="ECO:0000313" key="6">
    <source>
        <dbReference type="EMBL" id="CAK0885875.1"/>
    </source>
</evidence>